<dbReference type="AlphaFoldDB" id="A0AAV4UN81"/>
<evidence type="ECO:0000313" key="1">
    <source>
        <dbReference type="EMBL" id="GIY59320.1"/>
    </source>
</evidence>
<dbReference type="Proteomes" id="UP001054837">
    <property type="component" value="Unassembled WGS sequence"/>
</dbReference>
<proteinExistence type="predicted"/>
<dbReference type="EMBL" id="BPLQ01011645">
    <property type="protein sequence ID" value="GIY59320.1"/>
    <property type="molecule type" value="Genomic_DNA"/>
</dbReference>
<protein>
    <submittedName>
        <fullName evidence="1">Uncharacterized protein</fullName>
    </submittedName>
</protein>
<accession>A0AAV4UN81</accession>
<comment type="caution">
    <text evidence="1">The sequence shown here is derived from an EMBL/GenBank/DDBJ whole genome shotgun (WGS) entry which is preliminary data.</text>
</comment>
<name>A0AAV4UN81_9ARAC</name>
<gene>
    <name evidence="1" type="ORF">CDAR_514181</name>
</gene>
<evidence type="ECO:0000313" key="2">
    <source>
        <dbReference type="Proteomes" id="UP001054837"/>
    </source>
</evidence>
<sequence>MCTAGKKQDGKSNRIAPLETKMTMKRSECVALTSRKTSCLSKDNDGFRKCFDKHGNYQLSVEGFEGRKYVLTKRHFRWKEPVRWMGAKYPFKRFGIEKEYLFVGVLC</sequence>
<organism evidence="1 2">
    <name type="scientific">Caerostris darwini</name>
    <dbReference type="NCBI Taxonomy" id="1538125"/>
    <lineage>
        <taxon>Eukaryota</taxon>
        <taxon>Metazoa</taxon>
        <taxon>Ecdysozoa</taxon>
        <taxon>Arthropoda</taxon>
        <taxon>Chelicerata</taxon>
        <taxon>Arachnida</taxon>
        <taxon>Araneae</taxon>
        <taxon>Araneomorphae</taxon>
        <taxon>Entelegynae</taxon>
        <taxon>Araneoidea</taxon>
        <taxon>Araneidae</taxon>
        <taxon>Caerostris</taxon>
    </lineage>
</organism>
<reference evidence="1 2" key="1">
    <citation type="submission" date="2021-06" db="EMBL/GenBank/DDBJ databases">
        <title>Caerostris darwini draft genome.</title>
        <authorList>
            <person name="Kono N."/>
            <person name="Arakawa K."/>
        </authorList>
    </citation>
    <scope>NUCLEOTIDE SEQUENCE [LARGE SCALE GENOMIC DNA]</scope>
</reference>
<keyword evidence="2" id="KW-1185">Reference proteome</keyword>